<dbReference type="EMBL" id="BMHY01000007">
    <property type="protein sequence ID" value="GGG76374.1"/>
    <property type="molecule type" value="Genomic_DNA"/>
</dbReference>
<comment type="similarity">
    <text evidence="1">Belongs to the bacterial sugar transferase family.</text>
</comment>
<evidence type="ECO:0000313" key="4">
    <source>
        <dbReference type="EMBL" id="GGG76374.1"/>
    </source>
</evidence>
<evidence type="ECO:0000313" key="5">
    <source>
        <dbReference type="Proteomes" id="UP000600247"/>
    </source>
</evidence>
<keyword evidence="2" id="KW-0472">Membrane</keyword>
<dbReference type="PANTHER" id="PTHR30576:SF10">
    <property type="entry name" value="SLL5057 PROTEIN"/>
    <property type="match status" value="1"/>
</dbReference>
<dbReference type="InterPro" id="IPR003362">
    <property type="entry name" value="Bact_transf"/>
</dbReference>
<organism evidence="4 5">
    <name type="scientific">Paenibacillus radicis</name>
    <name type="common">ex Gao et al. 2016</name>
    <dbReference type="NCBI Taxonomy" id="1737354"/>
    <lineage>
        <taxon>Bacteria</taxon>
        <taxon>Bacillati</taxon>
        <taxon>Bacillota</taxon>
        <taxon>Bacilli</taxon>
        <taxon>Bacillales</taxon>
        <taxon>Paenibacillaceae</taxon>
        <taxon>Paenibacillus</taxon>
    </lineage>
</organism>
<sequence length="234" mass="27004">MKAMAPTSPQRNDIEAVFETGTLYTGYERNLSLRLYLMVKRAVDLLGASVGLILLSPILLLVVFSIKIEDPKGSVFFYQKRVGKHERQFNMYKFRSMVSDAEKQLDHLLERNEIEGAMFKMKNDPRITKVGKWIRKTSIDELPQLWNVIRGDMSLVGPRPALPREVQEYSSYDRLRLKVTPGCTGLWQVSGRNALSFREMVELDLHYIERRSLLLDLKLILLTVRVMFGSSDAY</sequence>
<evidence type="ECO:0000259" key="3">
    <source>
        <dbReference type="Pfam" id="PF02397"/>
    </source>
</evidence>
<accession>A0A917HEH7</accession>
<dbReference type="PANTHER" id="PTHR30576">
    <property type="entry name" value="COLANIC BIOSYNTHESIS UDP-GLUCOSE LIPID CARRIER TRANSFERASE"/>
    <property type="match status" value="1"/>
</dbReference>
<comment type="caution">
    <text evidence="4">The sequence shown here is derived from an EMBL/GenBank/DDBJ whole genome shotgun (WGS) entry which is preliminary data.</text>
</comment>
<keyword evidence="2" id="KW-0812">Transmembrane</keyword>
<name>A0A917HEH7_9BACL</name>
<protein>
    <submittedName>
        <fullName evidence="4">Multidrug MFS transporter</fullName>
    </submittedName>
</protein>
<keyword evidence="2" id="KW-1133">Transmembrane helix</keyword>
<keyword evidence="5" id="KW-1185">Reference proteome</keyword>
<feature type="domain" description="Bacterial sugar transferase" evidence="3">
    <location>
        <begin position="40"/>
        <end position="228"/>
    </location>
</feature>
<evidence type="ECO:0000256" key="2">
    <source>
        <dbReference type="SAM" id="Phobius"/>
    </source>
</evidence>
<dbReference type="Proteomes" id="UP000600247">
    <property type="component" value="Unassembled WGS sequence"/>
</dbReference>
<evidence type="ECO:0000256" key="1">
    <source>
        <dbReference type="ARBA" id="ARBA00006464"/>
    </source>
</evidence>
<dbReference type="GO" id="GO:0016780">
    <property type="term" value="F:phosphotransferase activity, for other substituted phosphate groups"/>
    <property type="evidence" value="ECO:0007669"/>
    <property type="project" value="TreeGrafter"/>
</dbReference>
<feature type="transmembrane region" description="Helical" evidence="2">
    <location>
        <begin position="45"/>
        <end position="66"/>
    </location>
</feature>
<reference evidence="4 5" key="1">
    <citation type="journal article" date="2014" name="Int. J. Syst. Evol. Microbiol.">
        <title>Complete genome sequence of Corynebacterium casei LMG S-19264T (=DSM 44701T), isolated from a smear-ripened cheese.</title>
        <authorList>
            <consortium name="US DOE Joint Genome Institute (JGI-PGF)"/>
            <person name="Walter F."/>
            <person name="Albersmeier A."/>
            <person name="Kalinowski J."/>
            <person name="Ruckert C."/>
        </authorList>
    </citation>
    <scope>NUCLEOTIDE SEQUENCE [LARGE SCALE GENOMIC DNA]</scope>
    <source>
        <strain evidence="4 5">CGMCC 1.15286</strain>
    </source>
</reference>
<dbReference type="AlphaFoldDB" id="A0A917HEH7"/>
<gene>
    <name evidence="4" type="primary">epsE</name>
    <name evidence="4" type="ORF">GCM10010918_36120</name>
</gene>
<proteinExistence type="inferred from homology"/>
<dbReference type="Pfam" id="PF02397">
    <property type="entry name" value="Bac_transf"/>
    <property type="match status" value="1"/>
</dbReference>